<name>J3PGH2_GAET3</name>
<sequence length="153" mass="15372">MHHGLHVDRLVGPVLVEAIAIALGLVGIGLRLDAPDVVVELVGHLGDAVKMPALDADAPTPAPAVTLGWVVASQRHGALEGVADLPAAPHGANLGAAGLLALEEGFGVGQDVFHVHLDQAAPLELLQEEDTLVVFQDSEGYGGGGSGLAGRGA</sequence>
<dbReference type="AlphaFoldDB" id="J3PGH2"/>
<reference evidence="3" key="1">
    <citation type="submission" date="2010-07" db="EMBL/GenBank/DDBJ databases">
        <title>The genome sequence of Gaeumannomyces graminis var. tritici strain R3-111a-1.</title>
        <authorList>
            <consortium name="The Broad Institute Genome Sequencing Platform"/>
            <person name="Ma L.-J."/>
            <person name="Dead R."/>
            <person name="Young S."/>
            <person name="Zeng Q."/>
            <person name="Koehrsen M."/>
            <person name="Alvarado L."/>
            <person name="Berlin A."/>
            <person name="Chapman S.B."/>
            <person name="Chen Z."/>
            <person name="Freedman E."/>
            <person name="Gellesch M."/>
            <person name="Goldberg J."/>
            <person name="Griggs A."/>
            <person name="Gujja S."/>
            <person name="Heilman E.R."/>
            <person name="Heiman D."/>
            <person name="Hepburn T."/>
            <person name="Howarth C."/>
            <person name="Jen D."/>
            <person name="Larson L."/>
            <person name="Mehta T."/>
            <person name="Neiman D."/>
            <person name="Pearson M."/>
            <person name="Roberts A."/>
            <person name="Saif S."/>
            <person name="Shea T."/>
            <person name="Shenoy N."/>
            <person name="Sisk P."/>
            <person name="Stolte C."/>
            <person name="Sykes S."/>
            <person name="Walk T."/>
            <person name="White J."/>
            <person name="Yandava C."/>
            <person name="Haas B."/>
            <person name="Nusbaum C."/>
            <person name="Birren B."/>
        </authorList>
    </citation>
    <scope>NUCLEOTIDE SEQUENCE [LARGE SCALE GENOMIC DNA]</scope>
    <source>
        <strain evidence="3">R3-111a-1</strain>
    </source>
</reference>
<dbReference type="VEuPathDB" id="FungiDB:GGTG_12597"/>
<dbReference type="Proteomes" id="UP000006039">
    <property type="component" value="Unassembled WGS sequence"/>
</dbReference>
<evidence type="ECO:0000313" key="3">
    <source>
        <dbReference type="Proteomes" id="UP000006039"/>
    </source>
</evidence>
<dbReference type="EnsemblFungi" id="EJT69714">
    <property type="protein sequence ID" value="EJT69714"/>
    <property type="gene ID" value="GGTG_12597"/>
</dbReference>
<reference evidence="1" key="2">
    <citation type="submission" date="2010-07" db="EMBL/GenBank/DDBJ databases">
        <authorList>
            <consortium name="The Broad Institute Genome Sequencing Platform"/>
            <consortium name="Broad Institute Genome Sequencing Center for Infectious Disease"/>
            <person name="Ma L.-J."/>
            <person name="Dead R."/>
            <person name="Young S."/>
            <person name="Zeng Q."/>
            <person name="Koehrsen M."/>
            <person name="Alvarado L."/>
            <person name="Berlin A."/>
            <person name="Chapman S.B."/>
            <person name="Chen Z."/>
            <person name="Freedman E."/>
            <person name="Gellesch M."/>
            <person name="Goldberg J."/>
            <person name="Griggs A."/>
            <person name="Gujja S."/>
            <person name="Heilman E.R."/>
            <person name="Heiman D."/>
            <person name="Hepburn T."/>
            <person name="Howarth C."/>
            <person name="Jen D."/>
            <person name="Larson L."/>
            <person name="Mehta T."/>
            <person name="Neiman D."/>
            <person name="Pearson M."/>
            <person name="Roberts A."/>
            <person name="Saif S."/>
            <person name="Shea T."/>
            <person name="Shenoy N."/>
            <person name="Sisk P."/>
            <person name="Stolte C."/>
            <person name="Sykes S."/>
            <person name="Walk T."/>
            <person name="White J."/>
            <person name="Yandava C."/>
            <person name="Haas B."/>
            <person name="Nusbaum C."/>
            <person name="Birren B."/>
        </authorList>
    </citation>
    <scope>NUCLEOTIDE SEQUENCE</scope>
    <source>
        <strain evidence="1">R3-111a-1</strain>
    </source>
</reference>
<reference evidence="2" key="5">
    <citation type="submission" date="2018-04" db="UniProtKB">
        <authorList>
            <consortium name="EnsemblFungi"/>
        </authorList>
    </citation>
    <scope>IDENTIFICATION</scope>
    <source>
        <strain evidence="2">R3-111a-1</strain>
    </source>
</reference>
<gene>
    <name evidence="2" type="primary">20353055</name>
    <name evidence="1" type="ORF">GGTG_12597</name>
</gene>
<accession>J3PGH2</accession>
<dbReference type="GeneID" id="20353055"/>
<keyword evidence="3" id="KW-1185">Reference proteome</keyword>
<evidence type="ECO:0000313" key="2">
    <source>
        <dbReference type="EnsemblFungi" id="EJT69714"/>
    </source>
</evidence>
<reference evidence="2" key="4">
    <citation type="journal article" date="2015" name="G3 (Bethesda)">
        <title>Genome sequences of three phytopathogenic species of the Magnaporthaceae family of fungi.</title>
        <authorList>
            <person name="Okagaki L.H."/>
            <person name="Nunes C.C."/>
            <person name="Sailsbery J."/>
            <person name="Clay B."/>
            <person name="Brown D."/>
            <person name="John T."/>
            <person name="Oh Y."/>
            <person name="Young N."/>
            <person name="Fitzgerald M."/>
            <person name="Haas B.J."/>
            <person name="Zeng Q."/>
            <person name="Young S."/>
            <person name="Adiconis X."/>
            <person name="Fan L."/>
            <person name="Levin J.Z."/>
            <person name="Mitchell T.K."/>
            <person name="Okubara P.A."/>
            <person name="Farman M.L."/>
            <person name="Kohn L.M."/>
            <person name="Birren B."/>
            <person name="Ma L.-J."/>
            <person name="Dean R.A."/>
        </authorList>
    </citation>
    <scope>NUCLEOTIDE SEQUENCE</scope>
    <source>
        <strain evidence="2">R3-111a-1</strain>
    </source>
</reference>
<dbReference type="RefSeq" id="XP_009228762.1">
    <property type="nucleotide sequence ID" value="XM_009230498.1"/>
</dbReference>
<organism evidence="1">
    <name type="scientific">Gaeumannomyces tritici (strain R3-111a-1)</name>
    <name type="common">Wheat and barley take-all root rot fungus</name>
    <name type="synonym">Gaeumannomyces graminis var. tritici</name>
    <dbReference type="NCBI Taxonomy" id="644352"/>
    <lineage>
        <taxon>Eukaryota</taxon>
        <taxon>Fungi</taxon>
        <taxon>Dikarya</taxon>
        <taxon>Ascomycota</taxon>
        <taxon>Pezizomycotina</taxon>
        <taxon>Sordariomycetes</taxon>
        <taxon>Sordariomycetidae</taxon>
        <taxon>Magnaporthales</taxon>
        <taxon>Magnaporthaceae</taxon>
        <taxon>Gaeumannomyces</taxon>
    </lineage>
</organism>
<evidence type="ECO:0000313" key="1">
    <source>
        <dbReference type="EMBL" id="EJT69714.1"/>
    </source>
</evidence>
<dbReference type="EMBL" id="GL385403">
    <property type="protein sequence ID" value="EJT69714.1"/>
    <property type="molecule type" value="Genomic_DNA"/>
</dbReference>
<reference evidence="1" key="3">
    <citation type="submission" date="2010-09" db="EMBL/GenBank/DDBJ databases">
        <title>Annotation of Gaeumannomyces graminis var. tritici R3-111a-1.</title>
        <authorList>
            <consortium name="The Broad Institute Genome Sequencing Platform"/>
            <person name="Ma L.-J."/>
            <person name="Dead R."/>
            <person name="Young S.K."/>
            <person name="Zeng Q."/>
            <person name="Gargeya S."/>
            <person name="Fitzgerald M."/>
            <person name="Haas B."/>
            <person name="Abouelleil A."/>
            <person name="Alvarado L."/>
            <person name="Arachchi H.M."/>
            <person name="Berlin A."/>
            <person name="Brown A."/>
            <person name="Chapman S.B."/>
            <person name="Chen Z."/>
            <person name="Dunbar C."/>
            <person name="Freedman E."/>
            <person name="Gearin G."/>
            <person name="Gellesch M."/>
            <person name="Goldberg J."/>
            <person name="Griggs A."/>
            <person name="Gujja S."/>
            <person name="Heiman D."/>
            <person name="Howarth C."/>
            <person name="Larson L."/>
            <person name="Lui A."/>
            <person name="MacDonald P.J.P."/>
            <person name="Mehta T."/>
            <person name="Montmayeur A."/>
            <person name="Murphy C."/>
            <person name="Neiman D."/>
            <person name="Pearson M."/>
            <person name="Priest M."/>
            <person name="Roberts A."/>
            <person name="Saif S."/>
            <person name="Shea T."/>
            <person name="Shenoy N."/>
            <person name="Sisk P."/>
            <person name="Stolte C."/>
            <person name="Sykes S."/>
            <person name="Yandava C."/>
            <person name="Wortman J."/>
            <person name="Nusbaum C."/>
            <person name="Birren B."/>
        </authorList>
    </citation>
    <scope>NUCLEOTIDE SEQUENCE</scope>
    <source>
        <strain evidence="1">R3-111a-1</strain>
    </source>
</reference>
<dbReference type="HOGENOM" id="CLU_1713374_0_0_1"/>
<proteinExistence type="predicted"/>
<protein>
    <submittedName>
        <fullName evidence="1 2">Uncharacterized protein</fullName>
    </submittedName>
</protein>